<keyword evidence="8" id="KW-0010">Activator</keyword>
<evidence type="ECO:0000313" key="15">
    <source>
        <dbReference type="RefSeq" id="XP_067153524.1"/>
    </source>
</evidence>
<dbReference type="InterPro" id="IPR033467">
    <property type="entry name" value="Tesmin/TSO1-like_CXC"/>
</dbReference>
<evidence type="ECO:0000256" key="7">
    <source>
        <dbReference type="ARBA" id="ARBA00023125"/>
    </source>
</evidence>
<comment type="similarity">
    <text evidence="2">Belongs to the lin-54 family.</text>
</comment>
<evidence type="ECO:0000256" key="9">
    <source>
        <dbReference type="ARBA" id="ARBA00023163"/>
    </source>
</evidence>
<sequence length="853" mass="90324">MHCIAAPVITATTAKMEVVSAEVNSLLPEEIMDTGITLVEDDSIEAVIVSSPMGDSIPMETELEEIVNISSTSDSSATTTSAVTTEPAIAPSNHSGEVTVNTTTAKTDTNAIVKPTFQSGLHKLGAQTPVTISANQIILNKTADLKIGNQSIKPDGQKLIVTTLGKSGQPIVLALPHSQLPQAQKTTSQAQGGDSKVQGQQIKVVIGGRSEVKPVVGVSALTQGSQLINTAAQPSVLQTQQLKTVQLYFRRLNWLRSITARRKEKDLLDPECSQMICCLPIAKKTRTPTSGPVITKLIFAKPINSKAVTGQTTQVSPVIAGRVLSQSAPGTPPKTITISESGVIGSSLSTTAQQTPNKIAISPLKSPNKLTVVSVASQPPNSPQKTVGVPLNVALGQQILTVQQSAPSSPGKAIVNHTTAQAVKSAVQTITVGGVGTSQFKTIIPLATAPNVQQIQVPGSKFHYVRLVTATTANSSTPSASQNPSTNTQPLQQAKPVVVNATPVRMSVPIVPAQTVKQVVPKPINPASQIVTTSQPQQRLIMPATPLPQIQPNLTNLPPGTVLAPAPGAGNVGYAVLPAQYVTQLQQSSYVSIASNTGFTGTSSIQSQARLPFNGIIPSESANRPRKPCNCTKSLCLKLYCDCFANGEFCNNCNCTNCYNNLDHENDRQKAIKACLDRNPEAFKPKIGKGKEGESDRRHSKGCNCKRSGCLKNYCECYEAKIMCSSICKCIGCKNFEESPERKTLMHLADAAEVRVQQQTAAKTKLSSQISDLLTRPTPALSSSGGKLPFTFVTKEVADATCECLLAQAEQAEKMGKSKAAAERMILEEFGRCLMRVINSAGKSKSDPCAMNC</sequence>
<evidence type="ECO:0000259" key="13">
    <source>
        <dbReference type="PROSITE" id="PS51634"/>
    </source>
</evidence>
<proteinExistence type="inferred from homology"/>
<accession>A0ABM4ELE2</accession>
<keyword evidence="3" id="KW-0678">Repressor</keyword>
<organism evidence="14 15">
    <name type="scientific">Apteryx mantelli</name>
    <name type="common">North Island brown kiwi</name>
    <dbReference type="NCBI Taxonomy" id="2696672"/>
    <lineage>
        <taxon>Eukaryota</taxon>
        <taxon>Metazoa</taxon>
        <taxon>Chordata</taxon>
        <taxon>Craniata</taxon>
        <taxon>Vertebrata</taxon>
        <taxon>Euteleostomi</taxon>
        <taxon>Archelosauria</taxon>
        <taxon>Archosauria</taxon>
        <taxon>Dinosauria</taxon>
        <taxon>Saurischia</taxon>
        <taxon>Theropoda</taxon>
        <taxon>Coelurosauria</taxon>
        <taxon>Aves</taxon>
        <taxon>Palaeognathae</taxon>
        <taxon>Apterygiformes</taxon>
        <taxon>Apterygidae</taxon>
        <taxon>Apteryx</taxon>
    </lineage>
</organism>
<keyword evidence="5" id="KW-0862">Zinc</keyword>
<dbReference type="GeneID" id="106496667"/>
<keyword evidence="11" id="KW-0131">Cell cycle</keyword>
<dbReference type="SMART" id="SM01114">
    <property type="entry name" value="CXC"/>
    <property type="match status" value="2"/>
</dbReference>
<evidence type="ECO:0000256" key="12">
    <source>
        <dbReference type="ARBA" id="ARBA00044205"/>
    </source>
</evidence>
<keyword evidence="7" id="KW-0238">DNA-binding</keyword>
<evidence type="ECO:0000256" key="5">
    <source>
        <dbReference type="ARBA" id="ARBA00022833"/>
    </source>
</evidence>
<gene>
    <name evidence="15" type="primary">LIN54</name>
</gene>
<reference evidence="15" key="1">
    <citation type="submission" date="2025-08" db="UniProtKB">
        <authorList>
            <consortium name="RefSeq"/>
        </authorList>
    </citation>
    <scope>IDENTIFICATION</scope>
    <source>
        <tissue evidence="15">Blood</tissue>
    </source>
</reference>
<keyword evidence="9" id="KW-0804">Transcription</keyword>
<evidence type="ECO:0000256" key="4">
    <source>
        <dbReference type="ARBA" id="ARBA00022723"/>
    </source>
</evidence>
<protein>
    <recommendedName>
        <fullName evidence="12">Protein lin-54 homolog</fullName>
    </recommendedName>
</protein>
<keyword evidence="6" id="KW-0805">Transcription regulation</keyword>
<keyword evidence="14" id="KW-1185">Reference proteome</keyword>
<evidence type="ECO:0000313" key="14">
    <source>
        <dbReference type="Proteomes" id="UP001652627"/>
    </source>
</evidence>
<evidence type="ECO:0000256" key="10">
    <source>
        <dbReference type="ARBA" id="ARBA00023242"/>
    </source>
</evidence>
<dbReference type="PANTHER" id="PTHR12446">
    <property type="entry name" value="TESMIN/TSO1-RELATED"/>
    <property type="match status" value="1"/>
</dbReference>
<dbReference type="Pfam" id="PF03638">
    <property type="entry name" value="TCR"/>
    <property type="match status" value="2"/>
</dbReference>
<dbReference type="InterPro" id="IPR005172">
    <property type="entry name" value="CRC"/>
</dbReference>
<evidence type="ECO:0000256" key="3">
    <source>
        <dbReference type="ARBA" id="ARBA00022491"/>
    </source>
</evidence>
<evidence type="ECO:0000256" key="1">
    <source>
        <dbReference type="ARBA" id="ARBA00004123"/>
    </source>
</evidence>
<feature type="domain" description="CRC" evidence="13">
    <location>
        <begin position="625"/>
        <end position="738"/>
    </location>
</feature>
<dbReference type="PROSITE" id="PS51634">
    <property type="entry name" value="CRC"/>
    <property type="match status" value="1"/>
</dbReference>
<keyword evidence="4" id="KW-0479">Metal-binding</keyword>
<comment type="subcellular location">
    <subcellularLocation>
        <location evidence="1">Nucleus</location>
    </subcellularLocation>
</comment>
<evidence type="ECO:0000256" key="2">
    <source>
        <dbReference type="ARBA" id="ARBA00007267"/>
    </source>
</evidence>
<keyword evidence="10" id="KW-0539">Nucleus</keyword>
<dbReference type="PANTHER" id="PTHR12446:SF36">
    <property type="entry name" value="PROTEIN LIN-54 HOMOLOG"/>
    <property type="match status" value="1"/>
</dbReference>
<name>A0ABM4ELE2_9AVES</name>
<evidence type="ECO:0000256" key="11">
    <source>
        <dbReference type="ARBA" id="ARBA00023306"/>
    </source>
</evidence>
<evidence type="ECO:0000256" key="6">
    <source>
        <dbReference type="ARBA" id="ARBA00023015"/>
    </source>
</evidence>
<dbReference type="InterPro" id="IPR028307">
    <property type="entry name" value="Lin-54_fam"/>
</dbReference>
<evidence type="ECO:0000256" key="8">
    <source>
        <dbReference type="ARBA" id="ARBA00023159"/>
    </source>
</evidence>
<dbReference type="Proteomes" id="UP001652627">
    <property type="component" value="Chromosome 5"/>
</dbReference>
<dbReference type="RefSeq" id="XP_067153524.1">
    <property type="nucleotide sequence ID" value="XM_067297423.1"/>
</dbReference>